<comment type="caution">
    <text evidence="1">The sequence shown here is derived from an EMBL/GenBank/DDBJ whole genome shotgun (WGS) entry which is preliminary data.</text>
</comment>
<evidence type="ECO:0000313" key="2">
    <source>
        <dbReference type="Proteomes" id="UP000238479"/>
    </source>
</evidence>
<sequence>MICNLEALEPKITVLIGLSLLCYQISDLGRLSKMDCSCCISMHSDAFVRIGVYRVQSLP</sequence>
<dbReference type="EMBL" id="PDCK01000043">
    <property type="protein sequence ID" value="PRQ30296.1"/>
    <property type="molecule type" value="Genomic_DNA"/>
</dbReference>
<reference evidence="1 2" key="1">
    <citation type="journal article" date="2018" name="Nat. Genet.">
        <title>The Rosa genome provides new insights in the design of modern roses.</title>
        <authorList>
            <person name="Bendahmane M."/>
        </authorList>
    </citation>
    <scope>NUCLEOTIDE SEQUENCE [LARGE SCALE GENOMIC DNA]</scope>
    <source>
        <strain evidence="2">cv. Old Blush</strain>
    </source>
</reference>
<organism evidence="1 2">
    <name type="scientific">Rosa chinensis</name>
    <name type="common">China rose</name>
    <dbReference type="NCBI Taxonomy" id="74649"/>
    <lineage>
        <taxon>Eukaryota</taxon>
        <taxon>Viridiplantae</taxon>
        <taxon>Streptophyta</taxon>
        <taxon>Embryophyta</taxon>
        <taxon>Tracheophyta</taxon>
        <taxon>Spermatophyta</taxon>
        <taxon>Magnoliopsida</taxon>
        <taxon>eudicotyledons</taxon>
        <taxon>Gunneridae</taxon>
        <taxon>Pentapetalae</taxon>
        <taxon>rosids</taxon>
        <taxon>fabids</taxon>
        <taxon>Rosales</taxon>
        <taxon>Rosaceae</taxon>
        <taxon>Rosoideae</taxon>
        <taxon>Rosoideae incertae sedis</taxon>
        <taxon>Rosa</taxon>
    </lineage>
</organism>
<name>A0A2P6Q7Z5_ROSCH</name>
<dbReference type="Gramene" id="PRQ30296">
    <property type="protein sequence ID" value="PRQ30296"/>
    <property type="gene ID" value="RchiOBHm_Chr5g0023061"/>
</dbReference>
<dbReference type="Proteomes" id="UP000238479">
    <property type="component" value="Chromosome 5"/>
</dbReference>
<proteinExistence type="predicted"/>
<dbReference type="AlphaFoldDB" id="A0A2P6Q7Z5"/>
<protein>
    <submittedName>
        <fullName evidence="1">Uncharacterized protein</fullName>
    </submittedName>
</protein>
<accession>A0A2P6Q7Z5</accession>
<keyword evidence="2" id="KW-1185">Reference proteome</keyword>
<gene>
    <name evidence="1" type="ORF">RchiOBHm_Chr5g0023061</name>
</gene>
<evidence type="ECO:0000313" key="1">
    <source>
        <dbReference type="EMBL" id="PRQ30296.1"/>
    </source>
</evidence>